<comment type="caution">
    <text evidence="2">The sequence shown here is derived from an EMBL/GenBank/DDBJ whole genome shotgun (WGS) entry which is preliminary data.</text>
</comment>
<keyword evidence="3" id="KW-1185">Reference proteome</keyword>
<reference evidence="2 3" key="1">
    <citation type="submission" date="2019-01" db="EMBL/GenBank/DDBJ databases">
        <title>Sequencing of cultivated peanut Arachis hypogaea provides insights into genome evolution and oil improvement.</title>
        <authorList>
            <person name="Chen X."/>
        </authorList>
    </citation>
    <scope>NUCLEOTIDE SEQUENCE [LARGE SCALE GENOMIC DNA]</scope>
    <source>
        <strain evidence="3">cv. Fuhuasheng</strain>
        <tissue evidence="2">Leaves</tissue>
    </source>
</reference>
<proteinExistence type="predicted"/>
<dbReference type="Proteomes" id="UP000289738">
    <property type="component" value="Chromosome A07"/>
</dbReference>
<dbReference type="InterPro" id="IPR040256">
    <property type="entry name" value="At4g02000-like"/>
</dbReference>
<feature type="region of interest" description="Disordered" evidence="1">
    <location>
        <begin position="137"/>
        <end position="228"/>
    </location>
</feature>
<protein>
    <recommendedName>
        <fullName evidence="4">Zinc knuckle CX2CX4HX4C domain-containing protein</fullName>
    </recommendedName>
</protein>
<evidence type="ECO:0000313" key="2">
    <source>
        <dbReference type="EMBL" id="RYR50487.1"/>
    </source>
</evidence>
<organism evidence="2 3">
    <name type="scientific">Arachis hypogaea</name>
    <name type="common">Peanut</name>
    <dbReference type="NCBI Taxonomy" id="3818"/>
    <lineage>
        <taxon>Eukaryota</taxon>
        <taxon>Viridiplantae</taxon>
        <taxon>Streptophyta</taxon>
        <taxon>Embryophyta</taxon>
        <taxon>Tracheophyta</taxon>
        <taxon>Spermatophyta</taxon>
        <taxon>Magnoliopsida</taxon>
        <taxon>eudicotyledons</taxon>
        <taxon>Gunneridae</taxon>
        <taxon>Pentapetalae</taxon>
        <taxon>rosids</taxon>
        <taxon>fabids</taxon>
        <taxon>Fabales</taxon>
        <taxon>Fabaceae</taxon>
        <taxon>Papilionoideae</taxon>
        <taxon>50 kb inversion clade</taxon>
        <taxon>dalbergioids sensu lato</taxon>
        <taxon>Dalbergieae</taxon>
        <taxon>Pterocarpus clade</taxon>
        <taxon>Arachis</taxon>
    </lineage>
</organism>
<dbReference type="PANTHER" id="PTHR31286:SF99">
    <property type="entry name" value="DUF4283 DOMAIN-CONTAINING PROTEIN"/>
    <property type="match status" value="1"/>
</dbReference>
<dbReference type="PANTHER" id="PTHR31286">
    <property type="entry name" value="GLYCINE-RICH CELL WALL STRUCTURAL PROTEIN 1.8-LIKE"/>
    <property type="match status" value="1"/>
</dbReference>
<feature type="compositionally biased region" description="Low complexity" evidence="1">
    <location>
        <begin position="176"/>
        <end position="192"/>
    </location>
</feature>
<name>A0A445CHV2_ARAHY</name>
<evidence type="ECO:0008006" key="4">
    <source>
        <dbReference type="Google" id="ProtNLM"/>
    </source>
</evidence>
<gene>
    <name evidence="2" type="ORF">Ahy_A07g037102</name>
</gene>
<dbReference type="STRING" id="3818.A0A445CHV2"/>
<evidence type="ECO:0000256" key="1">
    <source>
        <dbReference type="SAM" id="MobiDB-lite"/>
    </source>
</evidence>
<sequence length="228" mass="25507">MQRIASAVDKPIKVDVATKEAERGKFARACILIDLGVPMIDEIEGDDVIYKVDYEHLELICEKCRCYGHVAVDCNKVNDVKAVEEDFSLPKNDNQHGYPKSAPGKVHEELGDDYATNQEEAIGAWIKVVQKKGKVLRNVDNNPKSQGPKNNRPNTKKHVVVANLSKRPMKYGHSFSSKSNNQLKSNNTKNLSPSHEGTVAGTSGSKLDTPFLHYNRKRLRPRFLQNSP</sequence>
<dbReference type="EMBL" id="SDMP01000007">
    <property type="protein sequence ID" value="RYR50487.1"/>
    <property type="molecule type" value="Genomic_DNA"/>
</dbReference>
<evidence type="ECO:0000313" key="3">
    <source>
        <dbReference type="Proteomes" id="UP000289738"/>
    </source>
</evidence>
<dbReference type="AlphaFoldDB" id="A0A445CHV2"/>
<feature type="compositionally biased region" description="Polar residues" evidence="1">
    <location>
        <begin position="139"/>
        <end position="153"/>
    </location>
</feature>
<accession>A0A445CHV2</accession>